<feature type="non-terminal residue" evidence="1">
    <location>
        <position position="87"/>
    </location>
</feature>
<dbReference type="EMBL" id="JAUUIA010000647">
    <property type="protein sequence ID" value="MDP0971358.1"/>
    <property type="molecule type" value="Genomic_DNA"/>
</dbReference>
<dbReference type="RefSeq" id="WP_305202476.1">
    <property type="nucleotide sequence ID" value="NZ_JAUUIA010000647.1"/>
</dbReference>
<accession>A0AAW8AJC8</accession>
<protein>
    <submittedName>
        <fullName evidence="1">Uncharacterized protein</fullName>
    </submittedName>
</protein>
<reference evidence="1" key="1">
    <citation type="submission" date="2023-07" db="EMBL/GenBank/DDBJ databases">
        <authorList>
            <person name="Peng Z."/>
        </authorList>
    </citation>
    <scope>NUCLEOTIDE SEQUENCE</scope>
    <source>
        <strain evidence="1">KP219</strain>
    </source>
</reference>
<feature type="non-terminal residue" evidence="1">
    <location>
        <position position="1"/>
    </location>
</feature>
<proteinExistence type="predicted"/>
<evidence type="ECO:0000313" key="2">
    <source>
        <dbReference type="Proteomes" id="UP001244490"/>
    </source>
</evidence>
<sequence length="87" mass="9496">QAALAADLATASARARDLKPDAVFIALPWSDQETIDACIDAFMNLPVAIHLTPERVMDRFDNPHIVRIGSLASLRLTRPALSFAQIL</sequence>
<organism evidence="1 2">
    <name type="scientific">Klebsiella pneumoniae</name>
    <dbReference type="NCBI Taxonomy" id="573"/>
    <lineage>
        <taxon>Bacteria</taxon>
        <taxon>Pseudomonadati</taxon>
        <taxon>Pseudomonadota</taxon>
        <taxon>Gammaproteobacteria</taxon>
        <taxon>Enterobacterales</taxon>
        <taxon>Enterobacteriaceae</taxon>
        <taxon>Klebsiella/Raoultella group</taxon>
        <taxon>Klebsiella</taxon>
        <taxon>Klebsiella pneumoniae complex</taxon>
    </lineage>
</organism>
<dbReference type="Pfam" id="PF13727">
    <property type="entry name" value="CoA_binding_3"/>
    <property type="match status" value="1"/>
</dbReference>
<dbReference type="AlphaFoldDB" id="A0AAW8AJC8"/>
<evidence type="ECO:0000313" key="1">
    <source>
        <dbReference type="EMBL" id="MDP0971358.1"/>
    </source>
</evidence>
<name>A0AAW8AJC8_KLEPN</name>
<comment type="caution">
    <text evidence="1">The sequence shown here is derived from an EMBL/GenBank/DDBJ whole genome shotgun (WGS) entry which is preliminary data.</text>
</comment>
<gene>
    <name evidence="1" type="ORF">Q6294_30935</name>
</gene>
<dbReference type="Proteomes" id="UP001244490">
    <property type="component" value="Unassembled WGS sequence"/>
</dbReference>